<keyword evidence="2" id="KW-1185">Reference proteome</keyword>
<organism evidence="1 2">
    <name type="scientific">Pluteus cervinus</name>
    <dbReference type="NCBI Taxonomy" id="181527"/>
    <lineage>
        <taxon>Eukaryota</taxon>
        <taxon>Fungi</taxon>
        <taxon>Dikarya</taxon>
        <taxon>Basidiomycota</taxon>
        <taxon>Agaricomycotina</taxon>
        <taxon>Agaricomycetes</taxon>
        <taxon>Agaricomycetidae</taxon>
        <taxon>Agaricales</taxon>
        <taxon>Pluteineae</taxon>
        <taxon>Pluteaceae</taxon>
        <taxon>Pluteus</taxon>
    </lineage>
</organism>
<reference evidence="1 2" key="1">
    <citation type="journal article" date="2019" name="Nat. Ecol. Evol.">
        <title>Megaphylogeny resolves global patterns of mushroom evolution.</title>
        <authorList>
            <person name="Varga T."/>
            <person name="Krizsan K."/>
            <person name="Foldi C."/>
            <person name="Dima B."/>
            <person name="Sanchez-Garcia M."/>
            <person name="Sanchez-Ramirez S."/>
            <person name="Szollosi G.J."/>
            <person name="Szarkandi J.G."/>
            <person name="Papp V."/>
            <person name="Albert L."/>
            <person name="Andreopoulos W."/>
            <person name="Angelini C."/>
            <person name="Antonin V."/>
            <person name="Barry K.W."/>
            <person name="Bougher N.L."/>
            <person name="Buchanan P."/>
            <person name="Buyck B."/>
            <person name="Bense V."/>
            <person name="Catcheside P."/>
            <person name="Chovatia M."/>
            <person name="Cooper J."/>
            <person name="Damon W."/>
            <person name="Desjardin D."/>
            <person name="Finy P."/>
            <person name="Geml J."/>
            <person name="Haridas S."/>
            <person name="Hughes K."/>
            <person name="Justo A."/>
            <person name="Karasinski D."/>
            <person name="Kautmanova I."/>
            <person name="Kiss B."/>
            <person name="Kocsube S."/>
            <person name="Kotiranta H."/>
            <person name="LaButti K.M."/>
            <person name="Lechner B.E."/>
            <person name="Liimatainen K."/>
            <person name="Lipzen A."/>
            <person name="Lukacs Z."/>
            <person name="Mihaltcheva S."/>
            <person name="Morgado L.N."/>
            <person name="Niskanen T."/>
            <person name="Noordeloos M.E."/>
            <person name="Ohm R.A."/>
            <person name="Ortiz-Santana B."/>
            <person name="Ovrebo C."/>
            <person name="Racz N."/>
            <person name="Riley R."/>
            <person name="Savchenko A."/>
            <person name="Shiryaev A."/>
            <person name="Soop K."/>
            <person name="Spirin V."/>
            <person name="Szebenyi C."/>
            <person name="Tomsovsky M."/>
            <person name="Tulloss R.E."/>
            <person name="Uehling J."/>
            <person name="Grigoriev I.V."/>
            <person name="Vagvolgyi C."/>
            <person name="Papp T."/>
            <person name="Martin F.M."/>
            <person name="Miettinen O."/>
            <person name="Hibbett D.S."/>
            <person name="Nagy L.G."/>
        </authorList>
    </citation>
    <scope>NUCLEOTIDE SEQUENCE [LARGE SCALE GENOMIC DNA]</scope>
    <source>
        <strain evidence="1 2">NL-1719</strain>
    </source>
</reference>
<protein>
    <submittedName>
        <fullName evidence="1">Uncharacterized protein</fullName>
    </submittedName>
</protein>
<dbReference type="Proteomes" id="UP000308600">
    <property type="component" value="Unassembled WGS sequence"/>
</dbReference>
<proteinExistence type="predicted"/>
<evidence type="ECO:0000313" key="1">
    <source>
        <dbReference type="EMBL" id="TFK69653.1"/>
    </source>
</evidence>
<gene>
    <name evidence="1" type="ORF">BDN72DRAFT_959431</name>
</gene>
<sequence>MRVRSRYPTRDVIRLSGLLSQIPAIFVDYFPDSLSFHHHSPFIGTTTMAGTKRAAAEESGATTRASKAAKTDASATPAKPKRGGKKAAKAALPASAFKAKAPTLHATISHTAPDGSPNDPGFLANFALTASSFSTGSYGWKGNKRFTVEISNPEGGEKENVQVQLSINATVVGSKGAKEGEEETKEEDQPTEEAPAAEEDAKPAEATETEEKQD</sequence>
<evidence type="ECO:0000313" key="2">
    <source>
        <dbReference type="Proteomes" id="UP000308600"/>
    </source>
</evidence>
<name>A0ACD3AUI6_9AGAR</name>
<dbReference type="EMBL" id="ML208327">
    <property type="protein sequence ID" value="TFK69653.1"/>
    <property type="molecule type" value="Genomic_DNA"/>
</dbReference>
<accession>A0ACD3AUI6</accession>